<reference evidence="6 7" key="1">
    <citation type="submission" date="2019-03" db="EMBL/GenBank/DDBJ databases">
        <title>Genomics of glacier-inhabiting Cryobacterium strains.</title>
        <authorList>
            <person name="Liu Q."/>
            <person name="Xin Y.-H."/>
        </authorList>
    </citation>
    <scope>NUCLEOTIDE SEQUENCE [LARGE SCALE GENOMIC DNA]</scope>
    <source>
        <strain evidence="6 7">Hh14</strain>
    </source>
</reference>
<proteinExistence type="inferred from homology"/>
<dbReference type="AlphaFoldDB" id="A0A4R9A191"/>
<evidence type="ECO:0000256" key="4">
    <source>
        <dbReference type="ARBA" id="ARBA00022833"/>
    </source>
</evidence>
<protein>
    <submittedName>
        <fullName evidence="6">Dehydrogenase</fullName>
    </submittedName>
</protein>
<evidence type="ECO:0000256" key="2">
    <source>
        <dbReference type="ARBA" id="ARBA00008072"/>
    </source>
</evidence>
<evidence type="ECO:0000313" key="6">
    <source>
        <dbReference type="EMBL" id="TFD50244.1"/>
    </source>
</evidence>
<dbReference type="Proteomes" id="UP000297447">
    <property type="component" value="Unassembled WGS sequence"/>
</dbReference>
<evidence type="ECO:0000256" key="5">
    <source>
        <dbReference type="ARBA" id="ARBA00023002"/>
    </source>
</evidence>
<accession>A0A4R9A191</accession>
<dbReference type="GO" id="GO:0046872">
    <property type="term" value="F:metal ion binding"/>
    <property type="evidence" value="ECO:0007669"/>
    <property type="project" value="UniProtKB-KW"/>
</dbReference>
<comment type="caution">
    <text evidence="6">The sequence shown here is derived from an EMBL/GenBank/DDBJ whole genome shotgun (WGS) entry which is preliminary data.</text>
</comment>
<evidence type="ECO:0000256" key="3">
    <source>
        <dbReference type="ARBA" id="ARBA00022723"/>
    </source>
</evidence>
<keyword evidence="5" id="KW-0560">Oxidoreductase</keyword>
<keyword evidence="7" id="KW-1185">Reference proteome</keyword>
<evidence type="ECO:0000256" key="1">
    <source>
        <dbReference type="ARBA" id="ARBA00001947"/>
    </source>
</evidence>
<keyword evidence="4" id="KW-0862">Zinc</keyword>
<dbReference type="SUPFAM" id="SSF50129">
    <property type="entry name" value="GroES-like"/>
    <property type="match status" value="1"/>
</dbReference>
<dbReference type="InterPro" id="IPR036291">
    <property type="entry name" value="NAD(P)-bd_dom_sf"/>
</dbReference>
<comment type="cofactor">
    <cofactor evidence="1">
        <name>Zn(2+)</name>
        <dbReference type="ChEBI" id="CHEBI:29105"/>
    </cofactor>
</comment>
<dbReference type="SUPFAM" id="SSF51735">
    <property type="entry name" value="NAD(P)-binding Rossmann-fold domains"/>
    <property type="match status" value="1"/>
</dbReference>
<gene>
    <name evidence="6" type="ORF">E3T55_10080</name>
</gene>
<evidence type="ECO:0000313" key="7">
    <source>
        <dbReference type="Proteomes" id="UP000297447"/>
    </source>
</evidence>
<dbReference type="OrthoDB" id="9781588at2"/>
<dbReference type="Gene3D" id="3.90.180.10">
    <property type="entry name" value="Medium-chain alcohol dehydrogenases, catalytic domain"/>
    <property type="match status" value="1"/>
</dbReference>
<dbReference type="GO" id="GO:0016491">
    <property type="term" value="F:oxidoreductase activity"/>
    <property type="evidence" value="ECO:0007669"/>
    <property type="project" value="UniProtKB-KW"/>
</dbReference>
<dbReference type="RefSeq" id="WP_134519441.1">
    <property type="nucleotide sequence ID" value="NZ_SOHE01000044.1"/>
</dbReference>
<comment type="similarity">
    <text evidence="2">Belongs to the zinc-containing alcohol dehydrogenase family.</text>
</comment>
<dbReference type="Gene3D" id="3.40.50.720">
    <property type="entry name" value="NAD(P)-binding Rossmann-like Domain"/>
    <property type="match status" value="1"/>
</dbReference>
<dbReference type="EMBL" id="SOHE01000044">
    <property type="protein sequence ID" value="TFD50244.1"/>
    <property type="molecule type" value="Genomic_DNA"/>
</dbReference>
<dbReference type="PANTHER" id="PTHR43350:SF19">
    <property type="entry name" value="D-GULOSIDE 3-DEHYDROGENASE"/>
    <property type="match status" value="1"/>
</dbReference>
<dbReference type="PANTHER" id="PTHR43350">
    <property type="entry name" value="NAD-DEPENDENT ALCOHOL DEHYDROGENASE"/>
    <property type="match status" value="1"/>
</dbReference>
<sequence>MSPGTELASAFAAEDPARVSYPASLGYGAVFRIDEVGEDVTRHAVGDVVFGTGPHASVQREEQTRVVAVPRGLHPTTAVFARLIAVPLAALVTTAARPGDRVGIVGLGLVGNLAAQAFAASGYAVTAWDPLIERRRAVPAAIRVVAEPVLDDPADVFELIVDCSGHDGAVVRAARVVAKNGELVLTGTPWARRTDASAHELLHLIFHRYLHVRSGWEWQLPFSSEDFRSGSVLGNFGTALRWLDADRIAVTGLASLVSPRDAQEALTALAERRSDTLTYVFDWQNFEA</sequence>
<keyword evidence="3" id="KW-0479">Metal-binding</keyword>
<name>A0A4R9A191_9MICO</name>
<organism evidence="6 7">
    <name type="scientific">Cryobacterium frigoriphilum</name>
    <dbReference type="NCBI Taxonomy" id="1259150"/>
    <lineage>
        <taxon>Bacteria</taxon>
        <taxon>Bacillati</taxon>
        <taxon>Actinomycetota</taxon>
        <taxon>Actinomycetes</taxon>
        <taxon>Micrococcales</taxon>
        <taxon>Microbacteriaceae</taxon>
        <taxon>Cryobacterium</taxon>
    </lineage>
</organism>
<dbReference type="InterPro" id="IPR011032">
    <property type="entry name" value="GroES-like_sf"/>
</dbReference>